<dbReference type="InterPro" id="IPR001878">
    <property type="entry name" value="Znf_CCHC"/>
</dbReference>
<feature type="domain" description="CCHC-type" evidence="3">
    <location>
        <begin position="180"/>
        <end position="194"/>
    </location>
</feature>
<dbReference type="AlphaFoldDB" id="A0AAV9K0Y9"/>
<dbReference type="PANTHER" id="PTHR34482:SF57">
    <property type="entry name" value="RETROTRANSPOSON GAG DOMAIN-CONTAINING PROTEIN"/>
    <property type="match status" value="1"/>
</dbReference>
<keyword evidence="1" id="KW-0479">Metal-binding</keyword>
<feature type="region of interest" description="Disordered" evidence="2">
    <location>
        <begin position="193"/>
        <end position="218"/>
    </location>
</feature>
<dbReference type="PROSITE" id="PS50158">
    <property type="entry name" value="ZF_CCHC"/>
    <property type="match status" value="1"/>
</dbReference>
<dbReference type="Proteomes" id="UP001311915">
    <property type="component" value="Unassembled WGS sequence"/>
</dbReference>
<feature type="compositionally biased region" description="Basic and acidic residues" evidence="2">
    <location>
        <begin position="99"/>
        <end position="114"/>
    </location>
</feature>
<name>A0AAV9K0Y9_9SOLN</name>
<evidence type="ECO:0000313" key="5">
    <source>
        <dbReference type="Proteomes" id="UP001311915"/>
    </source>
</evidence>
<organism evidence="4 5">
    <name type="scientific">Solanum pinnatisectum</name>
    <name type="common">tansyleaf nightshade</name>
    <dbReference type="NCBI Taxonomy" id="50273"/>
    <lineage>
        <taxon>Eukaryota</taxon>
        <taxon>Viridiplantae</taxon>
        <taxon>Streptophyta</taxon>
        <taxon>Embryophyta</taxon>
        <taxon>Tracheophyta</taxon>
        <taxon>Spermatophyta</taxon>
        <taxon>Magnoliopsida</taxon>
        <taxon>eudicotyledons</taxon>
        <taxon>Gunneridae</taxon>
        <taxon>Pentapetalae</taxon>
        <taxon>asterids</taxon>
        <taxon>lamiids</taxon>
        <taxon>Solanales</taxon>
        <taxon>Solanaceae</taxon>
        <taxon>Solanoideae</taxon>
        <taxon>Solaneae</taxon>
        <taxon>Solanum</taxon>
    </lineage>
</organism>
<evidence type="ECO:0000313" key="4">
    <source>
        <dbReference type="EMBL" id="KAK4706354.1"/>
    </source>
</evidence>
<evidence type="ECO:0000256" key="2">
    <source>
        <dbReference type="SAM" id="MobiDB-lite"/>
    </source>
</evidence>
<dbReference type="Gene3D" id="4.10.60.10">
    <property type="entry name" value="Zinc finger, CCHC-type"/>
    <property type="match status" value="1"/>
</dbReference>
<gene>
    <name evidence="4" type="ORF">R3W88_034083</name>
</gene>
<accession>A0AAV9K0Y9</accession>
<feature type="region of interest" description="Disordered" evidence="2">
    <location>
        <begin position="90"/>
        <end position="162"/>
    </location>
</feature>
<keyword evidence="5" id="KW-1185">Reference proteome</keyword>
<evidence type="ECO:0000259" key="3">
    <source>
        <dbReference type="PROSITE" id="PS50158"/>
    </source>
</evidence>
<evidence type="ECO:0000256" key="1">
    <source>
        <dbReference type="PROSITE-ProRule" id="PRU00047"/>
    </source>
</evidence>
<sequence>MASRLRDFTRMNPPMFFGSKVNEDPQEFVEEDNRVIRAGPITWEVFKNAFLDRFFPREKREAKKECRAAMLHDNMDISRLMVYAQQVEESKLRKKNRDVKRARSDDGNSSKGKFEGQSGPRFKKRFSNQSSSNAPKTNKDRVSNPKPQGGNMGRSSMERPTCDKCDKKHEGKCLGSMGVCYGCGKSGHQLKYCPTRTTKGREGNQAPPSGSNSDAPKKNIFYALQS</sequence>
<keyword evidence="1" id="KW-0863">Zinc-finger</keyword>
<keyword evidence="1" id="KW-0862">Zinc</keyword>
<dbReference type="PANTHER" id="PTHR34482">
    <property type="entry name" value="DNA DAMAGE-INDUCIBLE PROTEIN 1-LIKE"/>
    <property type="match status" value="1"/>
</dbReference>
<feature type="compositionally biased region" description="Polar residues" evidence="2">
    <location>
        <begin position="127"/>
        <end position="136"/>
    </location>
</feature>
<protein>
    <recommendedName>
        <fullName evidence="3">CCHC-type domain-containing protein</fullName>
    </recommendedName>
</protein>
<proteinExistence type="predicted"/>
<comment type="caution">
    <text evidence="4">The sequence shown here is derived from an EMBL/GenBank/DDBJ whole genome shotgun (WGS) entry which is preliminary data.</text>
</comment>
<dbReference type="GO" id="GO:0008270">
    <property type="term" value="F:zinc ion binding"/>
    <property type="evidence" value="ECO:0007669"/>
    <property type="project" value="UniProtKB-KW"/>
</dbReference>
<dbReference type="EMBL" id="JAWPEI010000098">
    <property type="protein sequence ID" value="KAK4706354.1"/>
    <property type="molecule type" value="Genomic_DNA"/>
</dbReference>
<dbReference type="GO" id="GO:0003676">
    <property type="term" value="F:nucleic acid binding"/>
    <property type="evidence" value="ECO:0007669"/>
    <property type="project" value="InterPro"/>
</dbReference>
<reference evidence="4 5" key="1">
    <citation type="submission" date="2023-10" db="EMBL/GenBank/DDBJ databases">
        <title>Genome-Wide Identification Analysis in wild type Solanum Pinnatisectum Reveals Some Genes Defensing Phytophthora Infestans.</title>
        <authorList>
            <person name="Sun C."/>
        </authorList>
    </citation>
    <scope>NUCLEOTIDE SEQUENCE [LARGE SCALE GENOMIC DNA]</scope>
    <source>
        <strain evidence="4">LQN</strain>
        <tissue evidence="4">Leaf</tissue>
    </source>
</reference>